<gene>
    <name evidence="1" type="ORF">A3841_05210</name>
</gene>
<name>A0A1Q5P8N0_9BACT</name>
<keyword evidence="2" id="KW-1185">Reference proteome</keyword>
<evidence type="ECO:0000313" key="2">
    <source>
        <dbReference type="Proteomes" id="UP000186551"/>
    </source>
</evidence>
<reference evidence="1 2" key="1">
    <citation type="submission" date="2016-03" db="EMBL/GenBank/DDBJ databases">
        <title>Genome sequence of Pontibacter sp. nov., of the family cytophagaceae, isolated from marine sediment of the Yellow Sea, China.</title>
        <authorList>
            <person name="Zhang G."/>
            <person name="Zhang R."/>
        </authorList>
    </citation>
    <scope>NUCLEOTIDE SEQUENCE [LARGE SCALE GENOMIC DNA]</scope>
    <source>
        <strain evidence="1 2">S10-8</strain>
    </source>
</reference>
<dbReference type="EMBL" id="LVWA01000012">
    <property type="protein sequence ID" value="OKL38554.1"/>
    <property type="molecule type" value="Genomic_DNA"/>
</dbReference>
<protein>
    <submittedName>
        <fullName evidence="1">Uncharacterized protein</fullName>
    </submittedName>
</protein>
<dbReference type="AlphaFoldDB" id="A0A1Q5P8N0"/>
<organism evidence="1 2">
    <name type="scientific">Pontibacter flavimaris</name>
    <dbReference type="NCBI Taxonomy" id="1797110"/>
    <lineage>
        <taxon>Bacteria</taxon>
        <taxon>Pseudomonadati</taxon>
        <taxon>Bacteroidota</taxon>
        <taxon>Cytophagia</taxon>
        <taxon>Cytophagales</taxon>
        <taxon>Hymenobacteraceae</taxon>
        <taxon>Pontibacter</taxon>
    </lineage>
</organism>
<comment type="caution">
    <text evidence="1">The sequence shown here is derived from an EMBL/GenBank/DDBJ whole genome shotgun (WGS) entry which is preliminary data.</text>
</comment>
<evidence type="ECO:0000313" key="1">
    <source>
        <dbReference type="EMBL" id="OKL38554.1"/>
    </source>
</evidence>
<sequence>MLIFWTLVIGAVLGYVFGYYIKPNQQLQKAIQQARQASMAVLEQGRQGVYRTVVTDHNQQSELVVEVKELAVTQAGQVKVEYLSAYYKNPEFRTKKGEALMREVRELLGDYLPLSDIEWYENAERQQQARQSLESLDTLDKHHYRT</sequence>
<dbReference type="Proteomes" id="UP000186551">
    <property type="component" value="Unassembled WGS sequence"/>
</dbReference>
<dbReference type="STRING" id="1797110.A3841_05210"/>
<proteinExistence type="predicted"/>
<accession>A0A1Q5P8N0</accession>
<dbReference type="RefSeq" id="WP_073854451.1">
    <property type="nucleotide sequence ID" value="NZ_LVWA01000012.1"/>
</dbReference>